<gene>
    <name evidence="1" type="ORF">AVEN_106975_1</name>
</gene>
<keyword evidence="2" id="KW-1185">Reference proteome</keyword>
<dbReference type="Proteomes" id="UP000499080">
    <property type="component" value="Unassembled WGS sequence"/>
</dbReference>
<organism evidence="1 2">
    <name type="scientific">Araneus ventricosus</name>
    <name type="common">Orbweaver spider</name>
    <name type="synonym">Epeira ventricosa</name>
    <dbReference type="NCBI Taxonomy" id="182803"/>
    <lineage>
        <taxon>Eukaryota</taxon>
        <taxon>Metazoa</taxon>
        <taxon>Ecdysozoa</taxon>
        <taxon>Arthropoda</taxon>
        <taxon>Chelicerata</taxon>
        <taxon>Arachnida</taxon>
        <taxon>Araneae</taxon>
        <taxon>Araneomorphae</taxon>
        <taxon>Entelegynae</taxon>
        <taxon>Araneoidea</taxon>
        <taxon>Araneidae</taxon>
        <taxon>Araneus</taxon>
    </lineage>
</organism>
<evidence type="ECO:0000313" key="1">
    <source>
        <dbReference type="EMBL" id="GBL61319.1"/>
    </source>
</evidence>
<comment type="caution">
    <text evidence="1">The sequence shown here is derived from an EMBL/GenBank/DDBJ whole genome shotgun (WGS) entry which is preliminary data.</text>
</comment>
<protein>
    <submittedName>
        <fullName evidence="1">Uncharacterized protein</fullName>
    </submittedName>
</protein>
<reference evidence="1 2" key="1">
    <citation type="journal article" date="2019" name="Sci. Rep.">
        <title>Orb-weaving spider Araneus ventricosus genome elucidates the spidroin gene catalogue.</title>
        <authorList>
            <person name="Kono N."/>
            <person name="Nakamura H."/>
            <person name="Ohtoshi R."/>
            <person name="Moran D.A.P."/>
            <person name="Shinohara A."/>
            <person name="Yoshida Y."/>
            <person name="Fujiwara M."/>
            <person name="Mori M."/>
            <person name="Tomita M."/>
            <person name="Arakawa K."/>
        </authorList>
    </citation>
    <scope>NUCLEOTIDE SEQUENCE [LARGE SCALE GENOMIC DNA]</scope>
</reference>
<sequence length="134" mass="15500">MEEFMKNDPEQVLSPVLVAMEEVSAADWPKKGRSHRRNVNQRAQRHLVPCEEYVRQKKQLPGVAFKLPQQFGFTPQLSTTHQLLRVVERINEGKNSNLATAAIFIDIAKAFDKVWIKGLIHKLIAYKFLDTFLR</sequence>
<name>A0A4Y1ZQ17_ARAVE</name>
<proteinExistence type="predicted"/>
<dbReference type="EMBL" id="BGPR01076509">
    <property type="protein sequence ID" value="GBL61319.1"/>
    <property type="molecule type" value="Genomic_DNA"/>
</dbReference>
<dbReference type="AlphaFoldDB" id="A0A4Y1ZQ17"/>
<evidence type="ECO:0000313" key="2">
    <source>
        <dbReference type="Proteomes" id="UP000499080"/>
    </source>
</evidence>
<dbReference type="OrthoDB" id="4842715at2759"/>
<accession>A0A4Y1ZQ17</accession>